<evidence type="ECO:0000259" key="9">
    <source>
        <dbReference type="Pfam" id="PF16575"/>
    </source>
</evidence>
<dbReference type="SUPFAM" id="SSF52540">
    <property type="entry name" value="P-loop containing nucleoside triphosphate hydrolases"/>
    <property type="match status" value="1"/>
</dbReference>
<keyword evidence="4" id="KW-0808">Transferase</keyword>
<evidence type="ECO:0000256" key="1">
    <source>
        <dbReference type="ARBA" id="ARBA00011003"/>
    </source>
</evidence>
<feature type="region of interest" description="Disordered" evidence="8">
    <location>
        <begin position="432"/>
        <end position="464"/>
    </location>
</feature>
<feature type="domain" description="Clp1 P-loop" evidence="9">
    <location>
        <begin position="459"/>
        <end position="499"/>
    </location>
</feature>
<evidence type="ECO:0000256" key="6">
    <source>
        <dbReference type="ARBA" id="ARBA00022777"/>
    </source>
</evidence>
<feature type="compositionally biased region" description="Polar residues" evidence="8">
    <location>
        <begin position="26"/>
        <end position="43"/>
    </location>
</feature>
<dbReference type="PANTHER" id="PTHR12755:SF3">
    <property type="entry name" value="POLYNUCLEOTIDE 5'-HYDROXYL-KINASE NOL9"/>
    <property type="match status" value="1"/>
</dbReference>
<name>A0ABR1F3I6_9ASCO</name>
<evidence type="ECO:0000313" key="10">
    <source>
        <dbReference type="EMBL" id="KAK7204405.1"/>
    </source>
</evidence>
<dbReference type="Gene3D" id="3.40.50.300">
    <property type="entry name" value="P-loop containing nucleotide triphosphate hydrolases"/>
    <property type="match status" value="1"/>
</dbReference>
<keyword evidence="11" id="KW-1185">Reference proteome</keyword>
<organism evidence="10 11">
    <name type="scientific">Myxozyma melibiosi</name>
    <dbReference type="NCBI Taxonomy" id="54550"/>
    <lineage>
        <taxon>Eukaryota</taxon>
        <taxon>Fungi</taxon>
        <taxon>Dikarya</taxon>
        <taxon>Ascomycota</taxon>
        <taxon>Saccharomycotina</taxon>
        <taxon>Lipomycetes</taxon>
        <taxon>Lipomycetales</taxon>
        <taxon>Lipomycetaceae</taxon>
        <taxon>Myxozyma</taxon>
    </lineage>
</organism>
<dbReference type="Pfam" id="PF16575">
    <property type="entry name" value="CLP1_P"/>
    <property type="match status" value="2"/>
</dbReference>
<accession>A0ABR1F3I6</accession>
<dbReference type="GeneID" id="90038520"/>
<reference evidence="10 11" key="1">
    <citation type="submission" date="2024-03" db="EMBL/GenBank/DDBJ databases">
        <title>Genome-scale model development and genomic sequencing of the oleaginous clade Lipomyces.</title>
        <authorList>
            <consortium name="Lawrence Berkeley National Laboratory"/>
            <person name="Czajka J.J."/>
            <person name="Han Y."/>
            <person name="Kim J."/>
            <person name="Mondo S.J."/>
            <person name="Hofstad B.A."/>
            <person name="Robles A."/>
            <person name="Haridas S."/>
            <person name="Riley R."/>
            <person name="LaButti K."/>
            <person name="Pangilinan J."/>
            <person name="Andreopoulos W."/>
            <person name="Lipzen A."/>
            <person name="Yan J."/>
            <person name="Wang M."/>
            <person name="Ng V."/>
            <person name="Grigoriev I.V."/>
            <person name="Spatafora J.W."/>
            <person name="Magnuson J.K."/>
            <person name="Baker S.E."/>
            <person name="Pomraning K.R."/>
        </authorList>
    </citation>
    <scope>NUCLEOTIDE SEQUENCE [LARGE SCALE GENOMIC DNA]</scope>
    <source>
        <strain evidence="10 11">Phaff 52-87</strain>
    </source>
</reference>
<protein>
    <recommendedName>
        <fullName evidence="3">Polynucleotide 5'-hydroxyl-kinase GRC3</fullName>
    </recommendedName>
    <alternativeName>
        <fullName evidence="2">Polynucleotide 5'-hydroxyl-kinase grc3</fullName>
    </alternativeName>
</protein>
<evidence type="ECO:0000256" key="7">
    <source>
        <dbReference type="ARBA" id="ARBA00022840"/>
    </source>
</evidence>
<evidence type="ECO:0000256" key="2">
    <source>
        <dbReference type="ARBA" id="ARBA00018706"/>
    </source>
</evidence>
<dbReference type="PANTHER" id="PTHR12755">
    <property type="entry name" value="CLEAVAGE/POLYADENYLATION FACTOR IA SUBUNIT CLP1P"/>
    <property type="match status" value="1"/>
</dbReference>
<dbReference type="RefSeq" id="XP_064767438.1">
    <property type="nucleotide sequence ID" value="XM_064913008.1"/>
</dbReference>
<keyword evidence="6" id="KW-0418">Kinase</keyword>
<evidence type="ECO:0000256" key="5">
    <source>
        <dbReference type="ARBA" id="ARBA00022741"/>
    </source>
</evidence>
<dbReference type="Proteomes" id="UP001498771">
    <property type="component" value="Unassembled WGS sequence"/>
</dbReference>
<dbReference type="EMBL" id="JBBJBU010000008">
    <property type="protein sequence ID" value="KAK7204405.1"/>
    <property type="molecule type" value="Genomic_DNA"/>
</dbReference>
<sequence>MKRVQSAKAFLASAASAKKLRAEPTPSDTPSRTRSAYSVQQSIQPPPPPPTAPTDNSNDDIQYAPILDSDDDTTQDCVITYDPVISADPADPDLDKVIINYSDSDDDDPKVTSEIINLDQNIQLSMFAPSSDNLIHSQHLSLYALAHSETLVIQGQYSVRVLKGTLSLYGASLTPSSTFHQVFAPTSSALPILSARITDDDNNIDNSNLISEIKSLLPKHTRPTTAQLQPLLQRPCIIAVKSTHTGIEGIDRIIGNGSSIWTPSNKQPDSEESHSILYTATQHDCPLLLSLSAAWNTQITKLTKLVINGADSRDTRHPRILICGPKGVGKSTFLRLLLNSLASASSSKNKVTPAVLDLDPGQPEFAPAGILSVCVRDEPVFGPSLSHCSMGGLAKASHFGYISPRESTADYIRHTEILEDYYSNHILRSTAPAPLSSLDDEEETESLVESEEEDYTPAPQQETQTPLLINTSGWIKGDGVRVLKEVITTTKPDIIVYIGPTLPRPGQVDLNSELAEMLYDTVGIDDKGRVGSRLKMLQPFKAQDTGGERPRLALRFTAADLRNAQTMSYFHAVGSCAWDFEQPLTEKVPYVIPYAGLKDCAHVVEILQQEECEELLYEHVLSAINGTIVGISSMTMAKEIVRPVSVGDGLPDLPMTTTPTLSSREASSLDCIGLGILRAIDHRKGLLQILVPRHVADSARAAVKRGAMIVFARGRLSLPLHAAWDGRSGKQVVAGVPLAKVPYLTADEEGAEVQQIAGGQALRVRRNVLRKNQQR</sequence>
<keyword evidence="5" id="KW-0547">Nucleotide-binding</keyword>
<dbReference type="InterPro" id="IPR045116">
    <property type="entry name" value="Clp1/Grc3"/>
</dbReference>
<evidence type="ECO:0000313" key="11">
    <source>
        <dbReference type="Proteomes" id="UP001498771"/>
    </source>
</evidence>
<feature type="domain" description="Clp1 P-loop" evidence="9">
    <location>
        <begin position="324"/>
        <end position="425"/>
    </location>
</feature>
<feature type="compositionally biased region" description="Acidic residues" evidence="8">
    <location>
        <begin position="438"/>
        <end position="455"/>
    </location>
</feature>
<feature type="region of interest" description="Disordered" evidence="8">
    <location>
        <begin position="14"/>
        <end position="74"/>
    </location>
</feature>
<evidence type="ECO:0000256" key="4">
    <source>
        <dbReference type="ARBA" id="ARBA00022679"/>
    </source>
</evidence>
<keyword evidence="7" id="KW-0067">ATP-binding</keyword>
<evidence type="ECO:0000256" key="8">
    <source>
        <dbReference type="SAM" id="MobiDB-lite"/>
    </source>
</evidence>
<dbReference type="InterPro" id="IPR027417">
    <property type="entry name" value="P-loop_NTPase"/>
</dbReference>
<proteinExistence type="inferred from homology"/>
<evidence type="ECO:0000256" key="3">
    <source>
        <dbReference type="ARBA" id="ARBA00019824"/>
    </source>
</evidence>
<gene>
    <name evidence="10" type="ORF">BZA70DRAFT_280671</name>
</gene>
<comment type="similarity">
    <text evidence="1">Belongs to the Clp1 family. NOL9/GRC3 subfamily.</text>
</comment>
<comment type="caution">
    <text evidence="10">The sequence shown here is derived from an EMBL/GenBank/DDBJ whole genome shotgun (WGS) entry which is preliminary data.</text>
</comment>
<dbReference type="InterPro" id="IPR032319">
    <property type="entry name" value="CLP1_P"/>
</dbReference>